<evidence type="ECO:0000256" key="1">
    <source>
        <dbReference type="ARBA" id="ARBA00022737"/>
    </source>
</evidence>
<gene>
    <name evidence="5" type="ORF">L798_09846</name>
</gene>
<keyword evidence="6" id="KW-1185">Reference proteome</keyword>
<dbReference type="PANTHER" id="PTHR24123">
    <property type="entry name" value="ANKYRIN REPEAT-CONTAINING"/>
    <property type="match status" value="1"/>
</dbReference>
<feature type="repeat" description="ANK" evidence="3">
    <location>
        <begin position="214"/>
        <end position="246"/>
    </location>
</feature>
<dbReference type="AlphaFoldDB" id="A0A067R8K4"/>
<dbReference type="SUPFAM" id="SSF158235">
    <property type="entry name" value="SOCS box-like"/>
    <property type="match status" value="1"/>
</dbReference>
<evidence type="ECO:0000313" key="5">
    <source>
        <dbReference type="EMBL" id="KDR15919.1"/>
    </source>
</evidence>
<sequence length="554" mass="60681">MQFNEANPLAASCLGIAARVGNEKAVQKLLKGGRHVNIGDNRGWTPLHEAAAASNIGCLHLLLKKGRRYVNQRTMEGETPLLLACMHQDSMELVCMLLNHGADVKLGNNENHTPLHEVCKNGKFQLAKILIEARANLNEKNYNDMTPLHFAVSSENATLVNYLISKGADVSIQDEVGRTPLFLASELGNWNVAEPIVTACQSVDTRYTTYRAVDGATALMLAAQHGNLKLVEELLEKGANPNVAANDHTTALHLAIHSGHLSIVKLLLKVTSRDSLFHQCTHPNADVSRSLCCLAIDSGCLDVLKILLSSDLGNEILHLPVCYDATPKSQPRLELLYSECSPVSFLLSTKMDELKDDIIVYLDLLLSHGFPVNVTKRQSLPPLVAAMLEPSHKHLSSHCVDMLLAHGADIDYTTTCARVPDPLLAACVSGHCSGVLQLLRAGSNGLPDDLLRRLVMHDHLDPPTPMLINVVLLLLKLGITEPDLYCKLQQYFPETSSNIQIKAVAELLAPVQMCSLQQLCRVAVRRCLSQPLSQALKQLPVPHCIKNYLTYETL</sequence>
<dbReference type="Pfam" id="PF00023">
    <property type="entry name" value="Ank"/>
    <property type="match status" value="1"/>
</dbReference>
<evidence type="ECO:0000259" key="4">
    <source>
        <dbReference type="PROSITE" id="PS50225"/>
    </source>
</evidence>
<dbReference type="PROSITE" id="PS50225">
    <property type="entry name" value="SOCS"/>
    <property type="match status" value="1"/>
</dbReference>
<dbReference type="InterPro" id="IPR001496">
    <property type="entry name" value="SOCS_box"/>
</dbReference>
<feature type="repeat" description="ANK" evidence="3">
    <location>
        <begin position="110"/>
        <end position="142"/>
    </location>
</feature>
<feature type="domain" description="SOCS box" evidence="4">
    <location>
        <begin position="515"/>
        <end position="554"/>
    </location>
</feature>
<feature type="repeat" description="ANK" evidence="3">
    <location>
        <begin position="76"/>
        <end position="109"/>
    </location>
</feature>
<dbReference type="OrthoDB" id="5406014at2759"/>
<dbReference type="STRING" id="136037.A0A067R8K4"/>
<accession>A0A067R8K4</accession>
<organism evidence="5 6">
    <name type="scientific">Zootermopsis nevadensis</name>
    <name type="common">Dampwood termite</name>
    <dbReference type="NCBI Taxonomy" id="136037"/>
    <lineage>
        <taxon>Eukaryota</taxon>
        <taxon>Metazoa</taxon>
        <taxon>Ecdysozoa</taxon>
        <taxon>Arthropoda</taxon>
        <taxon>Hexapoda</taxon>
        <taxon>Insecta</taxon>
        <taxon>Pterygota</taxon>
        <taxon>Neoptera</taxon>
        <taxon>Polyneoptera</taxon>
        <taxon>Dictyoptera</taxon>
        <taxon>Blattodea</taxon>
        <taxon>Blattoidea</taxon>
        <taxon>Termitoidae</taxon>
        <taxon>Termopsidae</taxon>
        <taxon>Zootermopsis</taxon>
    </lineage>
</organism>
<dbReference type="PRINTS" id="PR01415">
    <property type="entry name" value="ANKYRIN"/>
</dbReference>
<dbReference type="EMBL" id="KK852811">
    <property type="protein sequence ID" value="KDR15919.1"/>
    <property type="molecule type" value="Genomic_DNA"/>
</dbReference>
<keyword evidence="2 3" id="KW-0040">ANK repeat</keyword>
<dbReference type="InParanoid" id="A0A067R8K4"/>
<dbReference type="CDD" id="cd03587">
    <property type="entry name" value="SOCS"/>
    <property type="match status" value="1"/>
</dbReference>
<reference evidence="5 6" key="1">
    <citation type="journal article" date="2014" name="Nat. Commun.">
        <title>Molecular traces of alternative social organization in a termite genome.</title>
        <authorList>
            <person name="Terrapon N."/>
            <person name="Li C."/>
            <person name="Robertson H.M."/>
            <person name="Ji L."/>
            <person name="Meng X."/>
            <person name="Booth W."/>
            <person name="Chen Z."/>
            <person name="Childers C.P."/>
            <person name="Glastad K.M."/>
            <person name="Gokhale K."/>
            <person name="Gowin J."/>
            <person name="Gronenberg W."/>
            <person name="Hermansen R.A."/>
            <person name="Hu H."/>
            <person name="Hunt B.G."/>
            <person name="Huylmans A.K."/>
            <person name="Khalil S.M."/>
            <person name="Mitchell R.D."/>
            <person name="Munoz-Torres M.C."/>
            <person name="Mustard J.A."/>
            <person name="Pan H."/>
            <person name="Reese J.T."/>
            <person name="Scharf M.E."/>
            <person name="Sun F."/>
            <person name="Vogel H."/>
            <person name="Xiao J."/>
            <person name="Yang W."/>
            <person name="Yang Z."/>
            <person name="Yang Z."/>
            <person name="Zhou J."/>
            <person name="Zhu J."/>
            <person name="Brent C.S."/>
            <person name="Elsik C.G."/>
            <person name="Goodisman M.A."/>
            <person name="Liberles D.A."/>
            <person name="Roe R.M."/>
            <person name="Vargo E.L."/>
            <person name="Vilcinskas A."/>
            <person name="Wang J."/>
            <person name="Bornberg-Bauer E."/>
            <person name="Korb J."/>
            <person name="Zhang G."/>
            <person name="Liebig J."/>
        </authorList>
    </citation>
    <scope>NUCLEOTIDE SEQUENCE [LARGE SCALE GENOMIC DNA]</scope>
    <source>
        <tissue evidence="5">Whole organism</tissue>
    </source>
</reference>
<proteinExistence type="predicted"/>
<dbReference type="OMA" id="GQENFTG"/>
<evidence type="ECO:0000313" key="6">
    <source>
        <dbReference type="Proteomes" id="UP000027135"/>
    </source>
</evidence>
<dbReference type="InterPro" id="IPR036036">
    <property type="entry name" value="SOCS_box-like_dom_sf"/>
</dbReference>
<protein>
    <submittedName>
        <fullName evidence="5">Ankyrin repeat and SOCS box protein 3</fullName>
    </submittedName>
</protein>
<dbReference type="Proteomes" id="UP000027135">
    <property type="component" value="Unassembled WGS sequence"/>
</dbReference>
<dbReference type="Pfam" id="PF07525">
    <property type="entry name" value="SOCS_box"/>
    <property type="match status" value="1"/>
</dbReference>
<feature type="repeat" description="ANK" evidence="3">
    <location>
        <begin position="247"/>
        <end position="269"/>
    </location>
</feature>
<dbReference type="PROSITE" id="PS50297">
    <property type="entry name" value="ANK_REP_REGION"/>
    <property type="match status" value="6"/>
</dbReference>
<dbReference type="Gene3D" id="1.25.40.20">
    <property type="entry name" value="Ankyrin repeat-containing domain"/>
    <property type="match status" value="4"/>
</dbReference>
<evidence type="ECO:0000256" key="3">
    <source>
        <dbReference type="PROSITE-ProRule" id="PRU00023"/>
    </source>
</evidence>
<name>A0A067R8K4_ZOONE</name>
<dbReference type="SMART" id="SM00248">
    <property type="entry name" value="ANK"/>
    <property type="match status" value="10"/>
</dbReference>
<dbReference type="Gene3D" id="1.10.750.20">
    <property type="entry name" value="SOCS box"/>
    <property type="match status" value="1"/>
</dbReference>
<evidence type="ECO:0000256" key="2">
    <source>
        <dbReference type="ARBA" id="ARBA00023043"/>
    </source>
</evidence>
<dbReference type="InterPro" id="IPR051165">
    <property type="entry name" value="Multifunctional_ANK_Repeat"/>
</dbReference>
<dbReference type="InterPro" id="IPR002110">
    <property type="entry name" value="Ankyrin_rpt"/>
</dbReference>
<keyword evidence="1" id="KW-0677">Repeat</keyword>
<dbReference type="Pfam" id="PF12796">
    <property type="entry name" value="Ank_2"/>
    <property type="match status" value="2"/>
</dbReference>
<dbReference type="PROSITE" id="PS50088">
    <property type="entry name" value="ANK_REPEAT"/>
    <property type="match status" value="6"/>
</dbReference>
<dbReference type="eggNOG" id="KOG0504">
    <property type="taxonomic scope" value="Eukaryota"/>
</dbReference>
<feature type="repeat" description="ANK" evidence="3">
    <location>
        <begin position="143"/>
        <end position="175"/>
    </location>
</feature>
<dbReference type="InterPro" id="IPR036770">
    <property type="entry name" value="Ankyrin_rpt-contain_sf"/>
</dbReference>
<feature type="repeat" description="ANK" evidence="3">
    <location>
        <begin position="42"/>
        <end position="66"/>
    </location>
</feature>
<dbReference type="SUPFAM" id="SSF48403">
    <property type="entry name" value="Ankyrin repeat"/>
    <property type="match status" value="2"/>
</dbReference>
<dbReference type="PANTHER" id="PTHR24123:SF33">
    <property type="entry name" value="PROTEIN HOS4"/>
    <property type="match status" value="1"/>
</dbReference>
<dbReference type="SMART" id="SM00969">
    <property type="entry name" value="SOCS_box"/>
    <property type="match status" value="1"/>
</dbReference>
<dbReference type="GO" id="GO:0035556">
    <property type="term" value="P:intracellular signal transduction"/>
    <property type="evidence" value="ECO:0007669"/>
    <property type="project" value="InterPro"/>
</dbReference>